<organism evidence="2 3">
    <name type="scientific">Phytophthora citrophthora</name>
    <dbReference type="NCBI Taxonomy" id="4793"/>
    <lineage>
        <taxon>Eukaryota</taxon>
        <taxon>Sar</taxon>
        <taxon>Stramenopiles</taxon>
        <taxon>Oomycota</taxon>
        <taxon>Peronosporomycetes</taxon>
        <taxon>Peronosporales</taxon>
        <taxon>Peronosporaceae</taxon>
        <taxon>Phytophthora</taxon>
    </lineage>
</organism>
<name>A0AAD9GUB2_9STRA</name>
<sequence length="193" mass="22030">MRTNGQPAPSNQSGRRGEGPVTEKMFKKLSELAEKAGKNGLSKKLEHKSWLAGGKGPQGKTKEELMDDPSFLRYFGFDEKWIKAQQKKKILYTVDEWVDLWNEQMKRQPPKYSNACDFPQAKMQLCASSDAPVDSLLKLQYNKFKFKFKCTSSGYIENLPYEEVLAQTFESDTQLNRVQNLVLPVHVALCLCV</sequence>
<evidence type="ECO:0000313" key="3">
    <source>
        <dbReference type="Proteomes" id="UP001259832"/>
    </source>
</evidence>
<keyword evidence="3" id="KW-1185">Reference proteome</keyword>
<feature type="region of interest" description="Disordered" evidence="1">
    <location>
        <begin position="37"/>
        <end position="64"/>
    </location>
</feature>
<dbReference type="AlphaFoldDB" id="A0AAD9GUB2"/>
<proteinExistence type="predicted"/>
<feature type="compositionally biased region" description="Polar residues" evidence="1">
    <location>
        <begin position="1"/>
        <end position="14"/>
    </location>
</feature>
<dbReference type="EMBL" id="JASMQC010000005">
    <property type="protein sequence ID" value="KAK1944912.1"/>
    <property type="molecule type" value="Genomic_DNA"/>
</dbReference>
<feature type="compositionally biased region" description="Basic and acidic residues" evidence="1">
    <location>
        <begin position="37"/>
        <end position="49"/>
    </location>
</feature>
<evidence type="ECO:0000256" key="1">
    <source>
        <dbReference type="SAM" id="MobiDB-lite"/>
    </source>
</evidence>
<dbReference type="Proteomes" id="UP001259832">
    <property type="component" value="Unassembled WGS sequence"/>
</dbReference>
<feature type="region of interest" description="Disordered" evidence="1">
    <location>
        <begin position="1"/>
        <end position="23"/>
    </location>
</feature>
<accession>A0AAD9GUB2</accession>
<protein>
    <submittedName>
        <fullName evidence="2">Uncharacterized protein</fullName>
    </submittedName>
</protein>
<gene>
    <name evidence="2" type="ORF">P3T76_003445</name>
</gene>
<reference evidence="2" key="1">
    <citation type="submission" date="2023-08" db="EMBL/GenBank/DDBJ databases">
        <title>Reference Genome Resource for the Citrus Pathogen Phytophthora citrophthora.</title>
        <authorList>
            <person name="Moller H."/>
            <person name="Coetzee B."/>
            <person name="Rose L.J."/>
            <person name="Van Niekerk J.M."/>
        </authorList>
    </citation>
    <scope>NUCLEOTIDE SEQUENCE</scope>
    <source>
        <strain evidence="2">STE-U-9442</strain>
    </source>
</reference>
<evidence type="ECO:0000313" key="2">
    <source>
        <dbReference type="EMBL" id="KAK1944912.1"/>
    </source>
</evidence>
<comment type="caution">
    <text evidence="2">The sequence shown here is derived from an EMBL/GenBank/DDBJ whole genome shotgun (WGS) entry which is preliminary data.</text>
</comment>